<dbReference type="PRINTS" id="PR00260">
    <property type="entry name" value="CHEMTRNSDUCR"/>
</dbReference>
<evidence type="ECO:0000259" key="7">
    <source>
        <dbReference type="PROSITE" id="PS50885"/>
    </source>
</evidence>
<keyword evidence="5" id="KW-0472">Membrane</keyword>
<feature type="domain" description="Methyl-accepting transducer" evidence="6">
    <location>
        <begin position="551"/>
        <end position="780"/>
    </location>
</feature>
<gene>
    <name evidence="8" type="ORF">ROLI_042590</name>
</gene>
<evidence type="ECO:0000256" key="2">
    <source>
        <dbReference type="ARBA" id="ARBA00029447"/>
    </source>
</evidence>
<proteinExistence type="inferred from homology"/>
<dbReference type="PANTHER" id="PTHR43531:SF11">
    <property type="entry name" value="METHYL-ACCEPTING CHEMOTAXIS PROTEIN 3"/>
    <property type="match status" value="1"/>
</dbReference>
<feature type="region of interest" description="Disordered" evidence="4">
    <location>
        <begin position="560"/>
        <end position="581"/>
    </location>
</feature>
<evidence type="ECO:0008006" key="10">
    <source>
        <dbReference type="Google" id="ProtNLM"/>
    </source>
</evidence>
<keyword evidence="1" id="KW-0145">Chemotaxis</keyword>
<feature type="compositionally biased region" description="Basic and acidic residues" evidence="4">
    <location>
        <begin position="795"/>
        <end position="809"/>
    </location>
</feature>
<dbReference type="PROSITE" id="PS50885">
    <property type="entry name" value="HAMP"/>
    <property type="match status" value="1"/>
</dbReference>
<evidence type="ECO:0000256" key="1">
    <source>
        <dbReference type="ARBA" id="ARBA00022500"/>
    </source>
</evidence>
<keyword evidence="9" id="KW-1185">Reference proteome</keyword>
<evidence type="ECO:0000256" key="3">
    <source>
        <dbReference type="PROSITE-ProRule" id="PRU00284"/>
    </source>
</evidence>
<dbReference type="SMART" id="SM00304">
    <property type="entry name" value="HAMP"/>
    <property type="match status" value="2"/>
</dbReference>
<keyword evidence="5" id="KW-0812">Transmembrane</keyword>
<dbReference type="Gene3D" id="6.10.340.10">
    <property type="match status" value="1"/>
</dbReference>
<dbReference type="SMART" id="SM00283">
    <property type="entry name" value="MA"/>
    <property type="match status" value="1"/>
</dbReference>
<name>A0ABZ2C0S7_9RHOB</name>
<accession>A0ABZ2C0S7</accession>
<dbReference type="RefSeq" id="WP_187432297.1">
    <property type="nucleotide sequence ID" value="NZ_CP143423.1"/>
</dbReference>
<evidence type="ECO:0000313" key="9">
    <source>
        <dbReference type="Proteomes" id="UP001318682"/>
    </source>
</evidence>
<feature type="region of interest" description="Disordered" evidence="4">
    <location>
        <begin position="795"/>
        <end position="822"/>
    </location>
</feature>
<dbReference type="Pfam" id="PF00015">
    <property type="entry name" value="MCPsignal"/>
    <property type="match status" value="1"/>
</dbReference>
<evidence type="ECO:0000259" key="6">
    <source>
        <dbReference type="PROSITE" id="PS50111"/>
    </source>
</evidence>
<dbReference type="InterPro" id="IPR004090">
    <property type="entry name" value="Chemotax_Me-accpt_rcpt"/>
</dbReference>
<dbReference type="PANTHER" id="PTHR43531">
    <property type="entry name" value="PROTEIN ICFG"/>
    <property type="match status" value="1"/>
</dbReference>
<evidence type="ECO:0000256" key="4">
    <source>
        <dbReference type="SAM" id="MobiDB-lite"/>
    </source>
</evidence>
<feature type="transmembrane region" description="Helical" evidence="5">
    <location>
        <begin position="323"/>
        <end position="344"/>
    </location>
</feature>
<dbReference type="PROSITE" id="PS51257">
    <property type="entry name" value="PROKAR_LIPOPROTEIN"/>
    <property type="match status" value="1"/>
</dbReference>
<comment type="similarity">
    <text evidence="2">Belongs to the methyl-accepting chemotaxis (MCP) protein family.</text>
</comment>
<sequence length="837" mass="90735">MRISRVCIVGLLLIGCLATWKYGKAVVQSAHDYRTVAQLETLADSTTMWKDATVALSLERSVTQVALSVSEPAPQAFLDLIDGQRVLADGLFADAQHALQQFTALETKFEFTSQAQNALKEVAALRTEVDSMLSVSDEERDQQRVKDLPFELKGAIAELKIIANLLSMENSVTSNTVFALVSIQNLAWEVREFGGRARTYYAIATLNNIKIPTDVRSLIQADSARAARAWSEMQKAALIAKADGEFGQEIARVGGAYFGEYLNIIASLDQAMLAEEVVYPITFESFFAQSNEALDGFANLSKRAGEEVRLYWRDRKASKLQGLIFDVAAVLVLVALIVGAILFISKRVAARIEYATKAIASVADGDATQEIIRQDNDLAEIKDLTASLEKLIAGTRKTQELMATLDDVEVRERERAEAEKDRIKLMETEAMAREEKEKSARVEAARLKAFEVFQQNMRDVLGAASEGRFDQRMPIEADHRNLTELAEVINEVLSEMDVNIADVVSGIGQLAEGNLAVRMRGDRKGAFLKMKDDFNAALEAMSSSMATILQSGRSVSATSGELQTAASKMSERAEGDAATVQETSVAIDRMSKSVRQVVENAKAADAATRNIQERANQTLEIADTTEASMDDMKRASEEINQVVKVIEDIAFQINLLALNAGVEAARAGEEGRGFSVVASEVRALARRSQEAVQDVNKVIGENTVVVEGSIANVKASKDAVEKIVSEVQIATKQISEIATAIEQQAAGISDINGAVTAVETSAQNNAASLEELTASSVSLNNDAVSLSQALSKFHGVSDRTDHNKEERSGETSGGMLVRGGPAFRPVSSTVKVDQGFI</sequence>
<dbReference type="EMBL" id="CP143423">
    <property type="protein sequence ID" value="WVX51158.1"/>
    <property type="molecule type" value="Genomic_DNA"/>
</dbReference>
<evidence type="ECO:0000256" key="5">
    <source>
        <dbReference type="SAM" id="Phobius"/>
    </source>
</evidence>
<dbReference type="PROSITE" id="PS50111">
    <property type="entry name" value="CHEMOTAXIS_TRANSDUC_2"/>
    <property type="match status" value="1"/>
</dbReference>
<dbReference type="InterPro" id="IPR004089">
    <property type="entry name" value="MCPsignal_dom"/>
</dbReference>
<protein>
    <recommendedName>
        <fullName evidence="10">Methyl-accepting chemotaxis protein</fullName>
    </recommendedName>
</protein>
<dbReference type="Proteomes" id="UP001318682">
    <property type="component" value="Chromosome"/>
</dbReference>
<evidence type="ECO:0000313" key="8">
    <source>
        <dbReference type="EMBL" id="WVX51158.1"/>
    </source>
</evidence>
<keyword evidence="3" id="KW-0807">Transducer</keyword>
<dbReference type="SUPFAM" id="SSF58104">
    <property type="entry name" value="Methyl-accepting chemotaxis protein (MCP) signaling domain"/>
    <property type="match status" value="1"/>
</dbReference>
<keyword evidence="5" id="KW-1133">Transmembrane helix</keyword>
<reference evidence="9" key="2">
    <citation type="submission" date="2024-01" db="EMBL/GenBank/DDBJ databases">
        <title>Roseobacter fucihabitans sp. nov., isolated from the brown alga Fucus spiralis.</title>
        <authorList>
            <person name="Hahnke S."/>
            <person name="Berger M."/>
            <person name="Schlingloff A."/>
            <person name="Athale I."/>
            <person name="Neumann-Schaal M."/>
            <person name="Adenaya A."/>
            <person name="Poehlein A."/>
            <person name="Daniel R."/>
            <person name="Pertersen J."/>
            <person name="Brinkhoff T."/>
        </authorList>
    </citation>
    <scope>NUCLEOTIDE SEQUENCE [LARGE SCALE GENOMIC DNA]</scope>
    <source>
        <strain evidence="9">B14</strain>
    </source>
</reference>
<dbReference type="InterPro" id="IPR051310">
    <property type="entry name" value="MCP_chemotaxis"/>
</dbReference>
<reference evidence="8 9" key="1">
    <citation type="submission" date="2015-07" db="EMBL/GenBank/DDBJ databases">
        <authorList>
            <person name="Voget S."/>
            <person name="Dogs M."/>
            <person name="Brinkhoff T.H."/>
            <person name="Daniel R."/>
        </authorList>
    </citation>
    <scope>NUCLEOTIDE SEQUENCE [LARGE SCALE GENOMIC DNA]</scope>
    <source>
        <strain evidence="8 9">B14</strain>
    </source>
</reference>
<dbReference type="Gene3D" id="1.10.287.950">
    <property type="entry name" value="Methyl-accepting chemotaxis protein"/>
    <property type="match status" value="1"/>
</dbReference>
<dbReference type="InterPro" id="IPR003660">
    <property type="entry name" value="HAMP_dom"/>
</dbReference>
<feature type="domain" description="HAMP" evidence="7">
    <location>
        <begin position="500"/>
        <end position="546"/>
    </location>
</feature>
<organism evidence="8 9">
    <name type="scientific">Roseobacter fucihabitans</name>
    <dbReference type="NCBI Taxonomy" id="1537242"/>
    <lineage>
        <taxon>Bacteria</taxon>
        <taxon>Pseudomonadati</taxon>
        <taxon>Pseudomonadota</taxon>
        <taxon>Alphaproteobacteria</taxon>
        <taxon>Rhodobacterales</taxon>
        <taxon>Roseobacteraceae</taxon>
        <taxon>Roseobacter</taxon>
    </lineage>
</organism>